<protein>
    <submittedName>
        <fullName evidence="3">Uncharacterized protein</fullName>
    </submittedName>
</protein>
<reference evidence="3" key="2">
    <citation type="submission" date="2022-10" db="EMBL/GenBank/DDBJ databases">
        <authorList>
            <consortium name="ENA_rothamsted_submissions"/>
            <consortium name="culmorum"/>
            <person name="King R."/>
        </authorList>
    </citation>
    <scope>NUCLEOTIDE SEQUENCE</scope>
</reference>
<dbReference type="EMBL" id="OU893336">
    <property type="protein sequence ID" value="CAG9793151.1"/>
    <property type="molecule type" value="Genomic_DNA"/>
</dbReference>
<sequence length="116" mass="12948">MRNAIALAYWYNESRLFYSDIQRGAIHTARFDATDHRSLIEQVGAVEGMSVDGTTGTLYWTCASAAAVRAADLRALLQRRPHTPRTIVTLQHDDRPRGIDVDPCDRCVTTPTSELT</sequence>
<dbReference type="GO" id="GO:0005886">
    <property type="term" value="C:plasma membrane"/>
    <property type="evidence" value="ECO:0007669"/>
    <property type="project" value="TreeGrafter"/>
</dbReference>
<dbReference type="InterPro" id="IPR011042">
    <property type="entry name" value="6-blade_b-propeller_TolB-like"/>
</dbReference>
<dbReference type="Proteomes" id="UP001153714">
    <property type="component" value="Chromosome 5"/>
</dbReference>
<name>A0A9N9WIL0_9NEOP</name>
<dbReference type="PANTHER" id="PTHR46513:SF13">
    <property type="entry name" value="EGF-LIKE DOMAIN-CONTAINING PROTEIN"/>
    <property type="match status" value="1"/>
</dbReference>
<evidence type="ECO:0000313" key="4">
    <source>
        <dbReference type="Proteomes" id="UP001153714"/>
    </source>
</evidence>
<dbReference type="OrthoDB" id="9990982at2759"/>
<organism evidence="3 4">
    <name type="scientific">Diatraea saccharalis</name>
    <name type="common">sugarcane borer</name>
    <dbReference type="NCBI Taxonomy" id="40085"/>
    <lineage>
        <taxon>Eukaryota</taxon>
        <taxon>Metazoa</taxon>
        <taxon>Ecdysozoa</taxon>
        <taxon>Arthropoda</taxon>
        <taxon>Hexapoda</taxon>
        <taxon>Insecta</taxon>
        <taxon>Pterygota</taxon>
        <taxon>Neoptera</taxon>
        <taxon>Endopterygota</taxon>
        <taxon>Lepidoptera</taxon>
        <taxon>Glossata</taxon>
        <taxon>Ditrysia</taxon>
        <taxon>Pyraloidea</taxon>
        <taxon>Crambidae</taxon>
        <taxon>Crambinae</taxon>
        <taxon>Diatraea</taxon>
    </lineage>
</organism>
<accession>A0A9N9WIL0</accession>
<dbReference type="SUPFAM" id="SSF63825">
    <property type="entry name" value="YWTD domain"/>
    <property type="match status" value="1"/>
</dbReference>
<dbReference type="PANTHER" id="PTHR46513">
    <property type="entry name" value="VITELLOGENIN RECEPTOR-LIKE PROTEIN-RELATED-RELATED"/>
    <property type="match status" value="1"/>
</dbReference>
<dbReference type="GO" id="GO:0017147">
    <property type="term" value="F:Wnt-protein binding"/>
    <property type="evidence" value="ECO:0007669"/>
    <property type="project" value="TreeGrafter"/>
</dbReference>
<reference evidence="3" key="1">
    <citation type="submission" date="2021-12" db="EMBL/GenBank/DDBJ databases">
        <authorList>
            <person name="King R."/>
        </authorList>
    </citation>
    <scope>NUCLEOTIDE SEQUENCE</scope>
</reference>
<dbReference type="GO" id="GO:0042813">
    <property type="term" value="F:Wnt receptor activity"/>
    <property type="evidence" value="ECO:0007669"/>
    <property type="project" value="TreeGrafter"/>
</dbReference>
<evidence type="ECO:0000256" key="2">
    <source>
        <dbReference type="ARBA" id="ARBA00022737"/>
    </source>
</evidence>
<evidence type="ECO:0000313" key="3">
    <source>
        <dbReference type="EMBL" id="CAG9793151.1"/>
    </source>
</evidence>
<dbReference type="InterPro" id="IPR050778">
    <property type="entry name" value="Cueball_EGF_LRP_Nidogen"/>
</dbReference>
<proteinExistence type="predicted"/>
<dbReference type="GO" id="GO:0060070">
    <property type="term" value="P:canonical Wnt signaling pathway"/>
    <property type="evidence" value="ECO:0007669"/>
    <property type="project" value="TreeGrafter"/>
</dbReference>
<evidence type="ECO:0000256" key="1">
    <source>
        <dbReference type="ARBA" id="ARBA00022536"/>
    </source>
</evidence>
<dbReference type="Gene3D" id="2.120.10.30">
    <property type="entry name" value="TolB, C-terminal domain"/>
    <property type="match status" value="1"/>
</dbReference>
<keyword evidence="4" id="KW-1185">Reference proteome</keyword>
<gene>
    <name evidence="3" type="ORF">DIATSA_LOCUS10615</name>
</gene>
<dbReference type="AlphaFoldDB" id="A0A9N9WIL0"/>
<keyword evidence="1" id="KW-0245">EGF-like domain</keyword>
<keyword evidence="2" id="KW-0677">Repeat</keyword>